<accession>R7UMB0</accession>
<dbReference type="EMBL" id="KB299682">
    <property type="protein sequence ID" value="ELU07664.1"/>
    <property type="molecule type" value="Genomic_DNA"/>
</dbReference>
<dbReference type="HOGENOM" id="CLU_1817595_0_0_1"/>
<reference evidence="1 3" key="2">
    <citation type="journal article" date="2013" name="Nature">
        <title>Insights into bilaterian evolution from three spiralian genomes.</title>
        <authorList>
            <person name="Simakov O."/>
            <person name="Marletaz F."/>
            <person name="Cho S.J."/>
            <person name="Edsinger-Gonzales E."/>
            <person name="Havlak P."/>
            <person name="Hellsten U."/>
            <person name="Kuo D.H."/>
            <person name="Larsson T."/>
            <person name="Lv J."/>
            <person name="Arendt D."/>
            <person name="Savage R."/>
            <person name="Osoegawa K."/>
            <person name="de Jong P."/>
            <person name="Grimwood J."/>
            <person name="Chapman J.A."/>
            <person name="Shapiro H."/>
            <person name="Aerts A."/>
            <person name="Otillar R.P."/>
            <person name="Terry A.Y."/>
            <person name="Boore J.L."/>
            <person name="Grigoriev I.V."/>
            <person name="Lindberg D.R."/>
            <person name="Seaver E.C."/>
            <person name="Weisblat D.A."/>
            <person name="Putnam N.H."/>
            <person name="Rokhsar D.S."/>
        </authorList>
    </citation>
    <scope>NUCLEOTIDE SEQUENCE</scope>
    <source>
        <strain evidence="1 3">I ESC-2004</strain>
    </source>
</reference>
<dbReference type="EnsemblMetazoa" id="CapteT185717">
    <property type="protein sequence ID" value="CapteP185717"/>
    <property type="gene ID" value="CapteG185717"/>
</dbReference>
<evidence type="ECO:0000313" key="2">
    <source>
        <dbReference type="EnsemblMetazoa" id="CapteP185717"/>
    </source>
</evidence>
<organism evidence="1">
    <name type="scientific">Capitella teleta</name>
    <name type="common">Polychaete worm</name>
    <dbReference type="NCBI Taxonomy" id="283909"/>
    <lineage>
        <taxon>Eukaryota</taxon>
        <taxon>Metazoa</taxon>
        <taxon>Spiralia</taxon>
        <taxon>Lophotrochozoa</taxon>
        <taxon>Annelida</taxon>
        <taxon>Polychaeta</taxon>
        <taxon>Sedentaria</taxon>
        <taxon>Scolecida</taxon>
        <taxon>Capitellidae</taxon>
        <taxon>Capitella</taxon>
    </lineage>
</organism>
<evidence type="ECO:0000313" key="1">
    <source>
        <dbReference type="EMBL" id="ELU07664.1"/>
    </source>
</evidence>
<reference evidence="2" key="3">
    <citation type="submission" date="2015-06" db="UniProtKB">
        <authorList>
            <consortium name="EnsemblMetazoa"/>
        </authorList>
    </citation>
    <scope>IDENTIFICATION</scope>
</reference>
<protein>
    <submittedName>
        <fullName evidence="1 2">Uncharacterized protein</fullName>
    </submittedName>
</protein>
<name>R7UMB0_CAPTE</name>
<reference evidence="3" key="1">
    <citation type="submission" date="2012-12" db="EMBL/GenBank/DDBJ databases">
        <authorList>
            <person name="Hellsten U."/>
            <person name="Grimwood J."/>
            <person name="Chapman J.A."/>
            <person name="Shapiro H."/>
            <person name="Aerts A."/>
            <person name="Otillar R.P."/>
            <person name="Terry A.Y."/>
            <person name="Boore J.L."/>
            <person name="Simakov O."/>
            <person name="Marletaz F."/>
            <person name="Cho S.-J."/>
            <person name="Edsinger-Gonzales E."/>
            <person name="Havlak P."/>
            <person name="Kuo D.-H."/>
            <person name="Larsson T."/>
            <person name="Lv J."/>
            <person name="Arendt D."/>
            <person name="Savage R."/>
            <person name="Osoegawa K."/>
            <person name="de Jong P."/>
            <person name="Lindberg D.R."/>
            <person name="Seaver E.C."/>
            <person name="Weisblat D.A."/>
            <person name="Putnam N.H."/>
            <person name="Grigoriev I.V."/>
            <person name="Rokhsar D.S."/>
        </authorList>
    </citation>
    <scope>NUCLEOTIDE SEQUENCE</scope>
    <source>
        <strain evidence="3">I ESC-2004</strain>
    </source>
</reference>
<gene>
    <name evidence="1" type="ORF">CAPTEDRAFT_185717</name>
</gene>
<dbReference type="Proteomes" id="UP000014760">
    <property type="component" value="Unassembled WGS sequence"/>
</dbReference>
<sequence>MASIGYISQKKSKQNLHFCVEYSSVKFTRASNDCIYLGETATYQLKMQRKRKPPSQPKVAIKMRFVSEGSTYRAEMVPHVPNRSTEEAAEEPALVTALSDVPCDEADSERPIIVIRAGRHQVLRFPATRCFHSPQGWKPRCF</sequence>
<proteinExistence type="predicted"/>
<dbReference type="EMBL" id="AMQN01022138">
    <property type="status" value="NOT_ANNOTATED_CDS"/>
    <property type="molecule type" value="Genomic_DNA"/>
</dbReference>
<keyword evidence="3" id="KW-1185">Reference proteome</keyword>
<dbReference type="AlphaFoldDB" id="R7UMB0"/>
<evidence type="ECO:0000313" key="3">
    <source>
        <dbReference type="Proteomes" id="UP000014760"/>
    </source>
</evidence>